<dbReference type="AlphaFoldDB" id="A0A7Y0EQT9"/>
<keyword evidence="2" id="KW-1185">Reference proteome</keyword>
<accession>A0A7Y0EQT9</accession>
<dbReference type="Proteomes" id="UP000532194">
    <property type="component" value="Unassembled WGS sequence"/>
</dbReference>
<sequence>MDEKSLCFQLAECPRLFHCCTSAPVSASTRPNCYVKDDIKRVATSDFRANGARYAMLGAVLGLIHHAEQGDLDATDPIPGQSSDPIHKIVSQPDIWELRWKIRGNPYRLYYAEDISEKPEFVGLSFVRKSTNGTSEEIRQWQNQDAAQAQERYRHAQPFQWGHTTKRKRCEYCFGDSISDLL</sequence>
<evidence type="ECO:0000313" key="1">
    <source>
        <dbReference type="EMBL" id="NMM94687.1"/>
    </source>
</evidence>
<gene>
    <name evidence="1" type="ORF">G1C95_1874</name>
</gene>
<proteinExistence type="predicted"/>
<comment type="caution">
    <text evidence="1">The sequence shown here is derived from an EMBL/GenBank/DDBJ whole genome shotgun (WGS) entry which is preliminary data.</text>
</comment>
<evidence type="ECO:0000313" key="2">
    <source>
        <dbReference type="Proteomes" id="UP000532194"/>
    </source>
</evidence>
<name>A0A7Y0EQT9_9BIFI</name>
<protein>
    <submittedName>
        <fullName evidence="1">Uncharacterized protein</fullName>
    </submittedName>
</protein>
<dbReference type="EMBL" id="JAAIII010000005">
    <property type="protein sequence ID" value="NMM94687.1"/>
    <property type="molecule type" value="Genomic_DNA"/>
</dbReference>
<reference evidence="1 2" key="1">
    <citation type="submission" date="2020-02" db="EMBL/GenBank/DDBJ databases">
        <title>Characterization of phylogenetic diversity of novel bifidobacterial species isolated in Czech ZOOs.</title>
        <authorList>
            <person name="Lugli G.A."/>
            <person name="Vera N.B."/>
            <person name="Ventura M."/>
        </authorList>
    </citation>
    <scope>NUCLEOTIDE SEQUENCE [LARGE SCALE GENOMIC DNA]</scope>
    <source>
        <strain evidence="1 2">DSM 109957</strain>
    </source>
</reference>
<organism evidence="1 2">
    <name type="scientific">Bifidobacterium oedipodis</name>
    <dbReference type="NCBI Taxonomy" id="2675322"/>
    <lineage>
        <taxon>Bacteria</taxon>
        <taxon>Bacillati</taxon>
        <taxon>Actinomycetota</taxon>
        <taxon>Actinomycetes</taxon>
        <taxon>Bifidobacteriales</taxon>
        <taxon>Bifidobacteriaceae</taxon>
        <taxon>Bifidobacterium</taxon>
    </lineage>
</organism>